<dbReference type="EMBL" id="PNBA02000010">
    <property type="protein sequence ID" value="KAG6409921.1"/>
    <property type="molecule type" value="Genomic_DNA"/>
</dbReference>
<evidence type="ECO:0000256" key="1">
    <source>
        <dbReference type="SAM" id="MobiDB-lite"/>
    </source>
</evidence>
<reference evidence="2" key="2">
    <citation type="submission" date="2020-08" db="EMBL/GenBank/DDBJ databases">
        <title>Plant Genome Project.</title>
        <authorList>
            <person name="Zhang R.-G."/>
        </authorList>
    </citation>
    <scope>NUCLEOTIDE SEQUENCE</scope>
    <source>
        <strain evidence="2">Huo1</strain>
        <tissue evidence="2">Leaf</tissue>
    </source>
</reference>
<evidence type="ECO:0000313" key="3">
    <source>
        <dbReference type="Proteomes" id="UP000298416"/>
    </source>
</evidence>
<feature type="compositionally biased region" description="Low complexity" evidence="1">
    <location>
        <begin position="97"/>
        <end position="110"/>
    </location>
</feature>
<evidence type="ECO:0000313" key="2">
    <source>
        <dbReference type="EMBL" id="KAG6409921.1"/>
    </source>
</evidence>
<dbReference type="Proteomes" id="UP000298416">
    <property type="component" value="Unassembled WGS sequence"/>
</dbReference>
<feature type="compositionally biased region" description="Polar residues" evidence="1">
    <location>
        <begin position="46"/>
        <end position="60"/>
    </location>
</feature>
<feature type="compositionally biased region" description="Polar residues" evidence="1">
    <location>
        <begin position="10"/>
        <end position="30"/>
    </location>
</feature>
<proteinExistence type="predicted"/>
<gene>
    <name evidence="2" type="ORF">SASPL_127963</name>
</gene>
<comment type="caution">
    <text evidence="2">The sequence shown here is derived from an EMBL/GenBank/DDBJ whole genome shotgun (WGS) entry which is preliminary data.</text>
</comment>
<accession>A0A8X8XE68</accession>
<feature type="region of interest" description="Disordered" evidence="1">
    <location>
        <begin position="90"/>
        <end position="126"/>
    </location>
</feature>
<organism evidence="2">
    <name type="scientific">Salvia splendens</name>
    <name type="common">Scarlet sage</name>
    <dbReference type="NCBI Taxonomy" id="180675"/>
    <lineage>
        <taxon>Eukaryota</taxon>
        <taxon>Viridiplantae</taxon>
        <taxon>Streptophyta</taxon>
        <taxon>Embryophyta</taxon>
        <taxon>Tracheophyta</taxon>
        <taxon>Spermatophyta</taxon>
        <taxon>Magnoliopsida</taxon>
        <taxon>eudicotyledons</taxon>
        <taxon>Gunneridae</taxon>
        <taxon>Pentapetalae</taxon>
        <taxon>asterids</taxon>
        <taxon>lamiids</taxon>
        <taxon>Lamiales</taxon>
        <taxon>Lamiaceae</taxon>
        <taxon>Nepetoideae</taxon>
        <taxon>Mentheae</taxon>
        <taxon>Salviinae</taxon>
        <taxon>Salvia</taxon>
        <taxon>Salvia subgen. Calosphace</taxon>
        <taxon>core Calosphace</taxon>
    </lineage>
</organism>
<dbReference type="AlphaFoldDB" id="A0A8X8XE68"/>
<reference evidence="2" key="1">
    <citation type="submission" date="2018-01" db="EMBL/GenBank/DDBJ databases">
        <authorList>
            <person name="Mao J.F."/>
        </authorList>
    </citation>
    <scope>NUCLEOTIDE SEQUENCE</scope>
    <source>
        <strain evidence="2">Huo1</strain>
        <tissue evidence="2">Leaf</tissue>
    </source>
</reference>
<feature type="region of interest" description="Disordered" evidence="1">
    <location>
        <begin position="1"/>
        <end position="61"/>
    </location>
</feature>
<feature type="compositionally biased region" description="Basic and acidic residues" evidence="1">
    <location>
        <begin position="36"/>
        <end position="45"/>
    </location>
</feature>
<feature type="compositionally biased region" description="Basic and acidic residues" evidence="1">
    <location>
        <begin position="111"/>
        <end position="126"/>
    </location>
</feature>
<name>A0A8X8XE68_SALSN</name>
<sequence>MDPNPNPNPDLSSQGSLGSMSAGGVSTDTPKTVLETPRDPIDDFHSSGSEPTDNNSSRVSVDTIPAVGGALADAVGVHFVKTVKAHSMHVEEMTQESADPGSGADSASKSEALERTLKRKERDTDN</sequence>
<protein>
    <submittedName>
        <fullName evidence="2">Uncharacterized protein</fullName>
    </submittedName>
</protein>
<keyword evidence="3" id="KW-1185">Reference proteome</keyword>